<evidence type="ECO:0000313" key="3">
    <source>
        <dbReference type="Proteomes" id="UP001147830"/>
    </source>
</evidence>
<dbReference type="SMART" id="SM00471">
    <property type="entry name" value="HDc"/>
    <property type="match status" value="1"/>
</dbReference>
<reference evidence="2" key="1">
    <citation type="journal article" date="2022" name="Front. Microbiol.">
        <title>Genome-based taxonomic rearrangement of Oceanobacter-related bacteria including the description of Thalassolituus hydrocarbonoclasticus sp. nov. and Thalassolituus pacificus sp. nov. and emended description of the genus Thalassolituus.</title>
        <authorList>
            <person name="Dong C."/>
            <person name="Wei L."/>
            <person name="Wang J."/>
            <person name="Lai Q."/>
            <person name="Huang Z."/>
            <person name="Shao Z."/>
        </authorList>
    </citation>
    <scope>NUCLEOTIDE SEQUENCE</scope>
    <source>
        <strain evidence="2">59MF3M-4</strain>
    </source>
</reference>
<dbReference type="InterPro" id="IPR003018">
    <property type="entry name" value="GAF"/>
</dbReference>
<dbReference type="InterPro" id="IPR003607">
    <property type="entry name" value="HD/PDEase_dom"/>
</dbReference>
<comment type="caution">
    <text evidence="2">The sequence shown here is derived from an EMBL/GenBank/DDBJ whole genome shotgun (WGS) entry which is preliminary data.</text>
</comment>
<gene>
    <name evidence="2" type="ORF">NYR02_13395</name>
</gene>
<dbReference type="PANTHER" id="PTHR45228">
    <property type="entry name" value="CYCLIC DI-GMP PHOSPHODIESTERASE TM_0186-RELATED"/>
    <property type="match status" value="1"/>
</dbReference>
<dbReference type="RefSeq" id="WP_260976872.1">
    <property type="nucleotide sequence ID" value="NZ_JAOANI010000020.1"/>
</dbReference>
<dbReference type="AlphaFoldDB" id="A0A9X2WGK2"/>
<dbReference type="EMBL" id="JAOANI010000020">
    <property type="protein sequence ID" value="MCT7360009.1"/>
    <property type="molecule type" value="Genomic_DNA"/>
</dbReference>
<protein>
    <submittedName>
        <fullName evidence="2">HD domain-containing protein</fullName>
    </submittedName>
</protein>
<dbReference type="CDD" id="cd00077">
    <property type="entry name" value="HDc"/>
    <property type="match status" value="1"/>
</dbReference>
<dbReference type="GO" id="GO:0008081">
    <property type="term" value="F:phosphoric diester hydrolase activity"/>
    <property type="evidence" value="ECO:0007669"/>
    <property type="project" value="UniProtKB-ARBA"/>
</dbReference>
<keyword evidence="3" id="KW-1185">Reference proteome</keyword>
<dbReference type="Pfam" id="PF01590">
    <property type="entry name" value="GAF"/>
    <property type="match status" value="1"/>
</dbReference>
<proteinExistence type="predicted"/>
<evidence type="ECO:0000259" key="1">
    <source>
        <dbReference type="PROSITE" id="PS51832"/>
    </source>
</evidence>
<dbReference type="SUPFAM" id="SSF55781">
    <property type="entry name" value="GAF domain-like"/>
    <property type="match status" value="1"/>
</dbReference>
<dbReference type="SUPFAM" id="SSF109604">
    <property type="entry name" value="HD-domain/PDEase-like"/>
    <property type="match status" value="1"/>
</dbReference>
<dbReference type="InterPro" id="IPR037522">
    <property type="entry name" value="HD_GYP_dom"/>
</dbReference>
<dbReference type="Proteomes" id="UP001147830">
    <property type="component" value="Unassembled WGS sequence"/>
</dbReference>
<sequence>MEEPLFLNDPYQALGHKMHFMQRIERLYRVLREQYEGIQRFALVLYNDDDGLLSTFIYESDDASPLLGYSVGLDDVPSLRELAEKPAVRVVNDMRCFRNTRWSAHTEALLSQGYRASLTMPVFNDGELLGFLFLNSLQRDYFSEQKIAYCNLWAHLIAQLLVREQDAVRRMQALVNFATDVSGRRSVETDAHVRRMAAYARMIARSLQKTLQLSDAFIEYLALFAPLHDIGKITIPDSILHKAGPLSSDEFERMKTHVKEGRDIVDQALAHFSLGDMEHTEMLRNIVQFHHEKLNGSGYLGAQGDDIPLEARIIAVADILDALLNRRSYKEAWPQENVFAELQRMAVAHELDQACVDAVLQHPQQIDDIQRRYPS</sequence>
<reference evidence="2" key="2">
    <citation type="submission" date="2022-08" db="EMBL/GenBank/DDBJ databases">
        <authorList>
            <person name="Dong C."/>
        </authorList>
    </citation>
    <scope>NUCLEOTIDE SEQUENCE</scope>
    <source>
        <strain evidence="2">59MF3M-4</strain>
    </source>
</reference>
<dbReference type="Pfam" id="PF13487">
    <property type="entry name" value="HD_5"/>
    <property type="match status" value="1"/>
</dbReference>
<dbReference type="PROSITE" id="PS51832">
    <property type="entry name" value="HD_GYP"/>
    <property type="match status" value="1"/>
</dbReference>
<accession>A0A9X2WGK2</accession>
<dbReference type="InterPro" id="IPR029016">
    <property type="entry name" value="GAF-like_dom_sf"/>
</dbReference>
<dbReference type="Gene3D" id="3.30.450.40">
    <property type="match status" value="1"/>
</dbReference>
<evidence type="ECO:0000313" key="2">
    <source>
        <dbReference type="EMBL" id="MCT7360009.1"/>
    </source>
</evidence>
<dbReference type="PANTHER" id="PTHR45228:SF1">
    <property type="entry name" value="CYCLIC DI-GMP PHOSPHODIESTERASE TM_0186"/>
    <property type="match status" value="1"/>
</dbReference>
<name>A0A9X2WGK2_9GAMM</name>
<dbReference type="InterPro" id="IPR052020">
    <property type="entry name" value="Cyclic_di-GMP/3'3'-cGAMP_PDE"/>
</dbReference>
<feature type="domain" description="HD-GYP" evidence="1">
    <location>
        <begin position="167"/>
        <end position="375"/>
    </location>
</feature>
<organism evidence="2 3">
    <name type="scientific">Thalassolituus pacificus</name>
    <dbReference type="NCBI Taxonomy" id="2975440"/>
    <lineage>
        <taxon>Bacteria</taxon>
        <taxon>Pseudomonadati</taxon>
        <taxon>Pseudomonadota</taxon>
        <taxon>Gammaproteobacteria</taxon>
        <taxon>Oceanospirillales</taxon>
        <taxon>Oceanospirillaceae</taxon>
        <taxon>Thalassolituus</taxon>
    </lineage>
</organism>
<dbReference type="Gene3D" id="1.10.3210.10">
    <property type="entry name" value="Hypothetical protein af1432"/>
    <property type="match status" value="1"/>
</dbReference>